<organism evidence="1 2">
    <name type="scientific">Candidatus Thiomargarita nelsonii</name>
    <dbReference type="NCBI Taxonomy" id="1003181"/>
    <lineage>
        <taxon>Bacteria</taxon>
        <taxon>Pseudomonadati</taxon>
        <taxon>Pseudomonadota</taxon>
        <taxon>Gammaproteobacteria</taxon>
        <taxon>Thiotrichales</taxon>
        <taxon>Thiotrichaceae</taxon>
        <taxon>Thiomargarita</taxon>
    </lineage>
</organism>
<dbReference type="AlphaFoldDB" id="A0A176RYF1"/>
<reference evidence="1 2" key="1">
    <citation type="submission" date="2016-05" db="EMBL/GenBank/DDBJ databases">
        <title>Single-cell genome of chain-forming Candidatus Thiomargarita nelsonii and comparison to other large sulfur-oxidizing bacteria.</title>
        <authorList>
            <person name="Winkel M."/>
            <person name="Salman V."/>
            <person name="Woyke T."/>
            <person name="Schulz-Vogt H."/>
            <person name="Richter M."/>
            <person name="Flood B."/>
            <person name="Bailey J."/>
            <person name="Amann R."/>
            <person name="Mussmann M."/>
        </authorList>
    </citation>
    <scope>NUCLEOTIDE SEQUENCE [LARGE SCALE GENOMIC DNA]</scope>
    <source>
        <strain evidence="1 2">THI036</strain>
    </source>
</reference>
<sequence>MSLFRAMNRCVGRTLHSLKKPHQKENFNYEWQGLLEQRLNAEKGFCTSQVFDKYWEH</sequence>
<keyword evidence="2" id="KW-1185">Reference proteome</keyword>
<comment type="caution">
    <text evidence="1">The sequence shown here is derived from an EMBL/GenBank/DDBJ whole genome shotgun (WGS) entry which is preliminary data.</text>
</comment>
<feature type="non-terminal residue" evidence="1">
    <location>
        <position position="57"/>
    </location>
</feature>
<accession>A0A176RYF1</accession>
<evidence type="ECO:0000313" key="1">
    <source>
        <dbReference type="EMBL" id="OAD20823.1"/>
    </source>
</evidence>
<evidence type="ECO:0000313" key="2">
    <source>
        <dbReference type="Proteomes" id="UP000076962"/>
    </source>
</evidence>
<name>A0A176RYF1_9GAMM</name>
<protein>
    <submittedName>
        <fullName evidence="1">Uncharacterized protein</fullName>
    </submittedName>
</protein>
<proteinExistence type="predicted"/>
<dbReference type="Proteomes" id="UP000076962">
    <property type="component" value="Unassembled WGS sequence"/>
</dbReference>
<gene>
    <name evidence="1" type="ORF">THIOM_003447</name>
</gene>
<dbReference type="EMBL" id="LUTY01002082">
    <property type="protein sequence ID" value="OAD20823.1"/>
    <property type="molecule type" value="Genomic_DNA"/>
</dbReference>